<dbReference type="EMBL" id="AAZO01007425">
    <property type="status" value="NOT_ANNOTATED_CDS"/>
    <property type="molecule type" value="Genomic_DNA"/>
</dbReference>
<dbReference type="PROSITE" id="PS50082">
    <property type="entry name" value="WD_REPEATS_2"/>
    <property type="match status" value="8"/>
</dbReference>
<dbReference type="Gene3D" id="2.130.10.10">
    <property type="entry name" value="YVTN repeat-like/Quinoprotein amine dehydrogenase"/>
    <property type="match status" value="4"/>
</dbReference>
<dbReference type="InterPro" id="IPR027417">
    <property type="entry name" value="P-loop_NTPase"/>
</dbReference>
<dbReference type="InterPro" id="IPR057588">
    <property type="entry name" value="NWD1/2-like_WH"/>
</dbReference>
<proteinExistence type="predicted"/>
<dbReference type="InterPro" id="IPR015943">
    <property type="entry name" value="WD40/YVTN_repeat-like_dom_sf"/>
</dbReference>
<dbReference type="InterPro" id="IPR001680">
    <property type="entry name" value="WD40_rpt"/>
</dbReference>
<dbReference type="InterPro" id="IPR019775">
    <property type="entry name" value="WD40_repeat_CS"/>
</dbReference>
<dbReference type="InParanoid" id="A0A1S4N2W1"/>
<dbReference type="InterPro" id="IPR025139">
    <property type="entry name" value="DUF4062"/>
</dbReference>
<dbReference type="SUPFAM" id="SSF50998">
    <property type="entry name" value="Quinoprotein alcohol dehydrogenase-like"/>
    <property type="match status" value="1"/>
</dbReference>
<name>A0A1S4N2W1_PEDHC</name>
<dbReference type="PANTHER" id="PTHR19871">
    <property type="entry name" value="BETA TRANSDUCIN-RELATED PROTEIN"/>
    <property type="match status" value="1"/>
</dbReference>
<dbReference type="InterPro" id="IPR052752">
    <property type="entry name" value="NACHT-WD_repeat"/>
</dbReference>
<evidence type="ECO:0000259" key="3">
    <source>
        <dbReference type="Pfam" id="PF25469"/>
    </source>
</evidence>
<feature type="region of interest" description="Disordered" evidence="1">
    <location>
        <begin position="1564"/>
        <end position="1599"/>
    </location>
</feature>
<dbReference type="SUPFAM" id="SSF50978">
    <property type="entry name" value="WD40 repeat-like"/>
    <property type="match status" value="1"/>
</dbReference>
<dbReference type="CDD" id="cd00200">
    <property type="entry name" value="WD40"/>
    <property type="match status" value="2"/>
</dbReference>
<sequence length="1599" mass="179515">MGDQEIVDDVLHGNFNKKRWSRPRIVKVFIASTKTDFVEERRQLLEVVGPDLHTQLDALGIEVEMVDIHYGTGTYDSAYDSNTLKYHLNEIDNCYQVSRGCFFMCLIGDKYGEIPLDEEIKCKDYDDLLQTCQLQENELNLLREFYKKKENGHDYVLQQPQEINDEWIKNHKLLRKIFNKYVKKSSRKSVLEEQLTYALGISKESKNKVLSVVRNWDDFNRDDDVTKIFHDDDNDGGNMKNLRDYVQDSIPEENRFTFNVPWKKGGIDTDDEDHENYISEFSETISSRLHELISRHIKQDPEVKARNKNVQEVYNEVVAHLSINEKLNVIGRKNSFWENTETLNTIRNLMVSSYLAGETSRHLPIIVHGTHLTGKSSLINDIYSNCSKWLGKNCLKILRFANITPRSSYNLELVRIIAHQLCYVLNEAFLPKDASFDPLYINNWFQTLLRKLEESNDKIVVIIIDDLHRLNPLDSDIVAALSWLPISLPYNVHIIATTFQPIEVLKLTPVQRERFKVPECLIELPGKFSLEEQMKKIDEKFSTFENEFGKHVTGKLFNLISCTEFGLTETEILEILMPTNDITDFVKLENGHLNFSTLAAAKCVLGDLILQKEMSGKILITWRHGLIKEMARKRYATSPDVLKAAHAEIANLFFLEFTKNEEKSNVDAEENVKESDCKETPFQSILQTVDVTYNIRHVEEAWLHLLNAGSHVGLKQLCICNFDMALAAVQTISVSYLRSLLEHVRSFLLDRDLELVYYTVRKSSQVLTKDALQLPTQFICWLRPVSEDSGDIVSQMITSAMAWCDGYAEPLLVPLNAWLQPPLPLQIKSLHVPGGVRLMEPTPSSQHLVIVPQSGDPQLWHIMTNALVHTFKGHSGPVGCLCVTKQLPYLVTGSEDTSIIVWDLKTFSIKLKIVEHIAPVLSLCVALNNTVIVSGGEDSRIIVTSLTTGDVIFKIDHHRGPVTSVKITSTTDVLVSGSVDGTICLWSLENKVTLLNTMQLVSPVLLMSLTEDSVFILACCEDNQLYLRTLATGTELHTLRGLKTKVQCISLAYDNRRAVVGGADGRVYIFDLHSGLITRTINSHTQCVTGVKVTDKDDFLITAGGTKVTFWSFRQEEIPNKKPSAAKNHTGHITCLCISRDGTIAATGGTDSLVNIWQMNSHELQYTMEGHLSSVTSVALAANGLFAVSGSEDHTARVWGLTLGLVVSVFRGHQTTVTIVSVMLDSRRVISCDRGGTVFIWLADDATHLQTITGTAGKSLQVSSNMKYAVCAQNENSLRIWSLIRDDEKYVVNHSDEISCFVITMDSTMVITGSKDQSLKVWQLAGGKLTQVLMGHTDHVTCVAVSMNKSQVISGSKDSNLIVWDIITGADLFTLTGHLGFITCVQLSADGTLAISGSEDKCIIVWDVQKGRQLSSLTLHVPILGLCMASDASRIAVHLLESTSLPIVCLHNTPATYVKLPTYVAPAKEISAPDLRPSAGLMKRPMRRLLKKEVSLDTYTWQKKYGHLTSNIMMAAVDERLKRRFSVSASMEEISKIPNQGSQQLGPEQAALAQSQHFDQLEALWNKRSPPRRRLQLSKQNSRQSDPATPLEEDPGLSD</sequence>
<protein>
    <submittedName>
        <fullName evidence="4">Uncharacterized protein</fullName>
    </submittedName>
</protein>
<evidence type="ECO:0000259" key="2">
    <source>
        <dbReference type="Pfam" id="PF13271"/>
    </source>
</evidence>
<evidence type="ECO:0000256" key="1">
    <source>
        <dbReference type="SAM" id="MobiDB-lite"/>
    </source>
</evidence>
<dbReference type="PRINTS" id="PR00320">
    <property type="entry name" value="GPROTEINBRPT"/>
</dbReference>
<dbReference type="FunCoup" id="A0A1S4N2W1">
    <property type="interactions" value="54"/>
</dbReference>
<dbReference type="Pfam" id="PF00400">
    <property type="entry name" value="WD40"/>
    <property type="match status" value="9"/>
</dbReference>
<dbReference type="SMART" id="SM00320">
    <property type="entry name" value="WD40"/>
    <property type="match status" value="13"/>
</dbReference>
<evidence type="ECO:0000313" key="5">
    <source>
        <dbReference type="Proteomes" id="UP000009046"/>
    </source>
</evidence>
<organism evidence="4 5">
    <name type="scientific">Pediculus humanus subsp. corporis</name>
    <name type="common">Body louse</name>
    <dbReference type="NCBI Taxonomy" id="121224"/>
    <lineage>
        <taxon>Eukaryota</taxon>
        <taxon>Metazoa</taxon>
        <taxon>Ecdysozoa</taxon>
        <taxon>Arthropoda</taxon>
        <taxon>Hexapoda</taxon>
        <taxon>Insecta</taxon>
        <taxon>Pterygota</taxon>
        <taxon>Neoptera</taxon>
        <taxon>Paraneoptera</taxon>
        <taxon>Psocodea</taxon>
        <taxon>Troctomorpha</taxon>
        <taxon>Phthiraptera</taxon>
        <taxon>Anoplura</taxon>
        <taxon>Pediculidae</taxon>
        <taxon>Pediculus</taxon>
    </lineage>
</organism>
<dbReference type="InterPro" id="IPR011047">
    <property type="entry name" value="Quinoprotein_ADH-like_sf"/>
</dbReference>
<feature type="domain" description="DUF4062" evidence="2">
    <location>
        <begin position="27"/>
        <end position="115"/>
    </location>
</feature>
<dbReference type="Proteomes" id="UP000009046">
    <property type="component" value="Unassembled WGS sequence"/>
</dbReference>
<dbReference type="PANTHER" id="PTHR19871:SF28">
    <property type="entry name" value="AAA+ ATPASE DOMAIN-CONTAINING PROTEIN"/>
    <property type="match status" value="1"/>
</dbReference>
<dbReference type="Gene3D" id="3.40.50.300">
    <property type="entry name" value="P-loop containing nucleotide triphosphate hydrolases"/>
    <property type="match status" value="1"/>
</dbReference>
<dbReference type="PROSITE" id="PS50294">
    <property type="entry name" value="WD_REPEATS_REGION"/>
    <property type="match status" value="7"/>
</dbReference>
<dbReference type="InterPro" id="IPR036322">
    <property type="entry name" value="WD40_repeat_dom_sf"/>
</dbReference>
<reference evidence="4" key="1">
    <citation type="submission" date="2020-05" db="UniProtKB">
        <authorList>
            <consortium name="EnsemblMetazoa"/>
        </authorList>
    </citation>
    <scope>IDENTIFICATION</scope>
    <source>
        <strain evidence="4">USDA</strain>
    </source>
</reference>
<dbReference type="PROSITE" id="PS00678">
    <property type="entry name" value="WD_REPEATS_1"/>
    <property type="match status" value="3"/>
</dbReference>
<dbReference type="Pfam" id="PF25469">
    <property type="entry name" value="WHD_NWD1"/>
    <property type="match status" value="1"/>
</dbReference>
<dbReference type="SUPFAM" id="SSF52540">
    <property type="entry name" value="P-loop containing nucleoside triphosphate hydrolases"/>
    <property type="match status" value="1"/>
</dbReference>
<accession>A0A1S4N2W1</accession>
<feature type="compositionally biased region" description="Polar residues" evidence="1">
    <location>
        <begin position="1577"/>
        <end position="1587"/>
    </location>
</feature>
<dbReference type="InterPro" id="IPR020472">
    <property type="entry name" value="WD40_PAC1"/>
</dbReference>
<keyword evidence="5" id="KW-1185">Reference proteome</keyword>
<dbReference type="Pfam" id="PF13271">
    <property type="entry name" value="DUF4062"/>
    <property type="match status" value="1"/>
</dbReference>
<evidence type="ECO:0000313" key="4">
    <source>
        <dbReference type="EnsemblMetazoa" id="PHUM607260-PA"/>
    </source>
</evidence>
<dbReference type="EnsemblMetazoa" id="PHUM607260-RA">
    <property type="protein sequence ID" value="PHUM607260-PA"/>
    <property type="gene ID" value="PHUM607260"/>
</dbReference>
<dbReference type="VEuPathDB" id="VectorBase:PHUM607260"/>
<feature type="domain" description="NWD1/2-like winged helix-turn-helix" evidence="3">
    <location>
        <begin position="535"/>
        <end position="642"/>
    </location>
</feature>